<dbReference type="EMBL" id="GL768244">
    <property type="protein sequence ID" value="EFZ11627.1"/>
    <property type="molecule type" value="Genomic_DNA"/>
</dbReference>
<dbReference type="OMA" id="CTVERFI"/>
<feature type="non-terminal residue" evidence="5">
    <location>
        <position position="152"/>
    </location>
</feature>
<dbReference type="HOGENOM" id="CLU_1724597_0_0_1"/>
<organism>
    <name type="scientific">Solenopsis invicta</name>
    <name type="common">Red imported fire ant</name>
    <name type="synonym">Solenopsis wagneri</name>
    <dbReference type="NCBI Taxonomy" id="13686"/>
    <lineage>
        <taxon>Eukaryota</taxon>
        <taxon>Metazoa</taxon>
        <taxon>Ecdysozoa</taxon>
        <taxon>Arthropoda</taxon>
        <taxon>Hexapoda</taxon>
        <taxon>Insecta</taxon>
        <taxon>Pterygota</taxon>
        <taxon>Neoptera</taxon>
        <taxon>Endopterygota</taxon>
        <taxon>Hymenoptera</taxon>
        <taxon>Apocrita</taxon>
        <taxon>Aculeata</taxon>
        <taxon>Formicoidea</taxon>
        <taxon>Formicidae</taxon>
        <taxon>Myrmicinae</taxon>
        <taxon>Solenopsis</taxon>
    </lineage>
</organism>
<feature type="transmembrane region" description="Helical" evidence="3">
    <location>
        <begin position="18"/>
        <end position="35"/>
    </location>
</feature>
<proteinExistence type="predicted"/>
<keyword evidence="3" id="KW-0812">Transmembrane</keyword>
<evidence type="ECO:0000259" key="4">
    <source>
        <dbReference type="Pfam" id="PF13359"/>
    </source>
</evidence>
<name>E9J6C7_SOLIN</name>
<comment type="cofactor">
    <cofactor evidence="1">
        <name>a divalent metal cation</name>
        <dbReference type="ChEBI" id="CHEBI:60240"/>
    </cofactor>
</comment>
<keyword evidence="3" id="KW-0472">Membrane</keyword>
<dbReference type="GO" id="GO:0046872">
    <property type="term" value="F:metal ion binding"/>
    <property type="evidence" value="ECO:0007669"/>
    <property type="project" value="UniProtKB-KW"/>
</dbReference>
<evidence type="ECO:0000256" key="1">
    <source>
        <dbReference type="ARBA" id="ARBA00001968"/>
    </source>
</evidence>
<evidence type="ECO:0000256" key="3">
    <source>
        <dbReference type="SAM" id="Phobius"/>
    </source>
</evidence>
<dbReference type="AlphaFoldDB" id="E9J6C7"/>
<feature type="domain" description="DDE Tnp4" evidence="4">
    <location>
        <begin position="37"/>
        <end position="110"/>
    </location>
</feature>
<dbReference type="InterPro" id="IPR027806">
    <property type="entry name" value="HARBI1_dom"/>
</dbReference>
<evidence type="ECO:0000256" key="2">
    <source>
        <dbReference type="ARBA" id="ARBA00022723"/>
    </source>
</evidence>
<keyword evidence="3" id="KW-1133">Transmembrane helix</keyword>
<evidence type="ECO:0000313" key="5">
    <source>
        <dbReference type="EMBL" id="EFZ11627.1"/>
    </source>
</evidence>
<sequence>MKTKSTKNTVTLKSPQAIFAYCKAMIIVYLMLQTLPRYALRPWIMTSIIDAAENNPESTYNKKQMRCRALIKQCNGVLKMRFRCLLKHRVLHYSPSIAVKIINTCAVLHNICISENVPMLLNLNDVDEDFDLGMNINGNNIENGENYPERNI</sequence>
<reference evidence="5" key="1">
    <citation type="journal article" date="2011" name="Proc. Natl. Acad. Sci. U.S.A.">
        <title>The genome of the fire ant Solenopsis invicta.</title>
        <authorList>
            <person name="Wurm Y."/>
            <person name="Wang J."/>
            <person name="Riba-Grognuz O."/>
            <person name="Corona M."/>
            <person name="Nygaard S."/>
            <person name="Hunt B.G."/>
            <person name="Ingram K.K."/>
            <person name="Falquet L."/>
            <person name="Nipitwattanaphon M."/>
            <person name="Gotzek D."/>
            <person name="Dijkstra M.B."/>
            <person name="Oettler J."/>
            <person name="Comtesse F."/>
            <person name="Shih C.J."/>
            <person name="Wu W.J."/>
            <person name="Yang C.C."/>
            <person name="Thomas J."/>
            <person name="Beaudoing E."/>
            <person name="Pradervand S."/>
            <person name="Flegel V."/>
            <person name="Cook E.D."/>
            <person name="Fabbretti R."/>
            <person name="Stockinger H."/>
            <person name="Long L."/>
            <person name="Farmerie W.G."/>
            <person name="Oakey J."/>
            <person name="Boomsma J.J."/>
            <person name="Pamilo P."/>
            <person name="Yi S.V."/>
            <person name="Heinze J."/>
            <person name="Goodisman M.A."/>
            <person name="Farinelli L."/>
            <person name="Harshman K."/>
            <person name="Hulo N."/>
            <person name="Cerutti L."/>
            <person name="Xenarios I."/>
            <person name="Shoemaker D."/>
            <person name="Keller L."/>
        </authorList>
    </citation>
    <scope>NUCLEOTIDE SEQUENCE [LARGE SCALE GENOMIC DNA]</scope>
</reference>
<accession>E9J6C7</accession>
<dbReference type="Pfam" id="PF13359">
    <property type="entry name" value="DDE_Tnp_4"/>
    <property type="match status" value="1"/>
</dbReference>
<gene>
    <name evidence="5" type="ORF">SINV_02752</name>
</gene>
<protein>
    <recommendedName>
        <fullName evidence="4">DDE Tnp4 domain-containing protein</fullName>
    </recommendedName>
</protein>
<keyword evidence="2" id="KW-0479">Metal-binding</keyword>